<name>A0ABD3QZQ4_9STRA</name>
<evidence type="ECO:0000313" key="2">
    <source>
        <dbReference type="EMBL" id="KAL3805703.1"/>
    </source>
</evidence>
<proteinExistence type="predicted"/>
<keyword evidence="3" id="KW-1185">Reference proteome</keyword>
<feature type="region of interest" description="Disordered" evidence="1">
    <location>
        <begin position="42"/>
        <end position="204"/>
    </location>
</feature>
<dbReference type="AlphaFoldDB" id="A0ABD3QZQ4"/>
<gene>
    <name evidence="2" type="ORF">HJC23_005947</name>
</gene>
<dbReference type="EMBL" id="JABMIG020000002">
    <property type="protein sequence ID" value="KAL3805703.1"/>
    <property type="molecule type" value="Genomic_DNA"/>
</dbReference>
<feature type="compositionally biased region" description="Basic residues" evidence="1">
    <location>
        <begin position="287"/>
        <end position="299"/>
    </location>
</feature>
<dbReference type="Proteomes" id="UP001516023">
    <property type="component" value="Unassembled WGS sequence"/>
</dbReference>
<feature type="region of interest" description="Disordered" evidence="1">
    <location>
        <begin position="1"/>
        <end position="20"/>
    </location>
</feature>
<protein>
    <submittedName>
        <fullName evidence="2">Uncharacterized protein</fullName>
    </submittedName>
</protein>
<comment type="caution">
    <text evidence="2">The sequence shown here is derived from an EMBL/GenBank/DDBJ whole genome shotgun (WGS) entry which is preliminary data.</text>
</comment>
<accession>A0ABD3QZQ4</accession>
<feature type="compositionally biased region" description="Basic residues" evidence="1">
    <location>
        <begin position="167"/>
        <end position="184"/>
    </location>
</feature>
<evidence type="ECO:0000313" key="3">
    <source>
        <dbReference type="Proteomes" id="UP001516023"/>
    </source>
</evidence>
<feature type="region of interest" description="Disordered" evidence="1">
    <location>
        <begin position="274"/>
        <end position="299"/>
    </location>
</feature>
<organism evidence="2 3">
    <name type="scientific">Cyclotella cryptica</name>
    <dbReference type="NCBI Taxonomy" id="29204"/>
    <lineage>
        <taxon>Eukaryota</taxon>
        <taxon>Sar</taxon>
        <taxon>Stramenopiles</taxon>
        <taxon>Ochrophyta</taxon>
        <taxon>Bacillariophyta</taxon>
        <taxon>Coscinodiscophyceae</taxon>
        <taxon>Thalassiosirophycidae</taxon>
        <taxon>Stephanodiscales</taxon>
        <taxon>Stephanodiscaceae</taxon>
        <taxon>Cyclotella</taxon>
    </lineage>
</organism>
<evidence type="ECO:0000256" key="1">
    <source>
        <dbReference type="SAM" id="MobiDB-lite"/>
    </source>
</evidence>
<sequence>MVAKNAKRLGVGATPPAISTAAAHQDAFVAADWTKTGKKKILSIGKKHNPHDDDEDAIDRSKREDDNPSSEEEEGRTSAVKERKRKMMNVPIDVTSDCDKNNAMEVVAPKIKEKKKGKKERDQENHAATVGDATDDKVNQSTNEGNYVQENDQIEPSTNNEHEENKKYKRKKTRSRQKNIRKDKRSIEEKPAHLVLGNSDYTGRPLTKATKEKLVLNTQAKDCLPTTPLLSKTESSSTDKLLERVKESTLEQSTVDEDLSSELAMIGDCVVGDVVERSKDGTNPGSTKKKKPKRKFKNC</sequence>
<feature type="compositionally biased region" description="Polar residues" evidence="1">
    <location>
        <begin position="139"/>
        <end position="159"/>
    </location>
</feature>
<reference evidence="2 3" key="1">
    <citation type="journal article" date="2020" name="G3 (Bethesda)">
        <title>Improved Reference Genome for Cyclotella cryptica CCMP332, a Model for Cell Wall Morphogenesis, Salinity Adaptation, and Lipid Production in Diatoms (Bacillariophyta).</title>
        <authorList>
            <person name="Roberts W.R."/>
            <person name="Downey K.M."/>
            <person name="Ruck E.C."/>
            <person name="Traller J.C."/>
            <person name="Alverson A.J."/>
        </authorList>
    </citation>
    <scope>NUCLEOTIDE SEQUENCE [LARGE SCALE GENOMIC DNA]</scope>
    <source>
        <strain evidence="2 3">CCMP332</strain>
    </source>
</reference>